<dbReference type="PANTHER" id="PTHR43792:SF1">
    <property type="entry name" value="N-ACETYLTRANSFERASE DOMAIN-CONTAINING PROTEIN"/>
    <property type="match status" value="1"/>
</dbReference>
<evidence type="ECO:0000313" key="2">
    <source>
        <dbReference type="Proteomes" id="UP000072389"/>
    </source>
</evidence>
<dbReference type="EMBL" id="CP018664">
    <property type="protein sequence ID" value="APP32852.1"/>
    <property type="molecule type" value="Genomic_DNA"/>
</dbReference>
<dbReference type="Proteomes" id="UP000072389">
    <property type="component" value="Chromosome"/>
</dbReference>
<name>A0A1E3M4E6_ACIBA</name>
<reference evidence="1 2" key="1">
    <citation type="journal article" date="2014" name="Antimicrob. Agents Chemother.">
        <title>Triclosan can select for an AdeIJK-overexpressing mutant of Acinetobacter baumannii ATCC 17978 that displays reduced susceptibility to multiple antibiotics.</title>
        <authorList>
            <person name="Fernando D.M."/>
            <person name="Xu W."/>
            <person name="Loewen P.C."/>
            <person name="Zhanel G.G."/>
            <person name="Kumar A."/>
        </authorList>
    </citation>
    <scope>NUCLEOTIDE SEQUENCE [LARGE SCALE GENOMIC DNA]</scope>
    <source>
        <strain evidence="1 2">ATCC 17978</strain>
    </source>
</reference>
<evidence type="ECO:0000313" key="1">
    <source>
        <dbReference type="EMBL" id="APP32852.1"/>
    </source>
</evidence>
<dbReference type="PROSITE" id="PS51186">
    <property type="entry name" value="GNAT"/>
    <property type="match status" value="1"/>
</dbReference>
<dbReference type="Gene3D" id="3.40.630.30">
    <property type="match status" value="1"/>
</dbReference>
<dbReference type="InterPro" id="IPR051531">
    <property type="entry name" value="N-acetyltransferase"/>
</dbReference>
<dbReference type="InterPro" id="IPR016181">
    <property type="entry name" value="Acyl_CoA_acyltransferase"/>
</dbReference>
<dbReference type="Pfam" id="PF13302">
    <property type="entry name" value="Acetyltransf_3"/>
    <property type="match status" value="1"/>
</dbReference>
<dbReference type="GO" id="GO:0016747">
    <property type="term" value="F:acyltransferase activity, transferring groups other than amino-acyl groups"/>
    <property type="evidence" value="ECO:0007669"/>
    <property type="project" value="InterPro"/>
</dbReference>
<accession>A0A1E3M4E6</accession>
<dbReference type="SUPFAM" id="SSF55729">
    <property type="entry name" value="Acyl-CoA N-acyltransferases (Nat)"/>
    <property type="match status" value="1"/>
</dbReference>
<organism evidence="1 2">
    <name type="scientific">Acinetobacter baumannii</name>
    <dbReference type="NCBI Taxonomy" id="470"/>
    <lineage>
        <taxon>Bacteria</taxon>
        <taxon>Pseudomonadati</taxon>
        <taxon>Pseudomonadota</taxon>
        <taxon>Gammaproteobacteria</taxon>
        <taxon>Moraxellales</taxon>
        <taxon>Moraxellaceae</taxon>
        <taxon>Acinetobacter</taxon>
        <taxon>Acinetobacter calcoaceticus/baumannii complex</taxon>
    </lineage>
</organism>
<proteinExistence type="predicted"/>
<protein>
    <submittedName>
        <fullName evidence="1">GNAT family N-acetyltransferase</fullName>
    </submittedName>
</protein>
<dbReference type="InterPro" id="IPR000182">
    <property type="entry name" value="GNAT_dom"/>
</dbReference>
<sequence length="169" mass="19442">MTLNTVTLSTQRLTLKPFTANDADETYNCITPTLTRYMAWDPQPRHEFDQTWSNWLKNFALGTEIIFVIRETSSQVFIGLVGLHRMQTSNSELGIWIREDYHYHGYGREAVTAVAKWAIDFVKPDFFVYPVAEENYPSRKIAESLGGKVVSKFSGPKYEVVTYEIPVSF</sequence>
<gene>
    <name evidence="1" type="ORF">AUO97_19165</name>
</gene>
<dbReference type="AlphaFoldDB" id="A0A1E3M4E6"/>
<dbReference type="PANTHER" id="PTHR43792">
    <property type="entry name" value="GNAT FAMILY, PUTATIVE (AFU_ORTHOLOGUE AFUA_3G00765)-RELATED-RELATED"/>
    <property type="match status" value="1"/>
</dbReference>
<keyword evidence="1" id="KW-0808">Transferase</keyword>
<dbReference type="RefSeq" id="WP_000174421.1">
    <property type="nucleotide sequence ID" value="NZ_AP022238.1"/>
</dbReference>